<dbReference type="RefSeq" id="WP_046134736.1">
    <property type="nucleotide sequence ID" value="NZ_FQVC01000007.1"/>
</dbReference>
<accession>A0A0F5LRY0</accession>
<name>A0A0F5LRY0_9HYPH</name>
<evidence type="ECO:0000313" key="7">
    <source>
        <dbReference type="Proteomes" id="UP000033608"/>
    </source>
</evidence>
<dbReference type="Proteomes" id="UP000033608">
    <property type="component" value="Unassembled WGS sequence"/>
</dbReference>
<dbReference type="AlphaFoldDB" id="A0A0F5LRY0"/>
<dbReference type="GO" id="GO:0030313">
    <property type="term" value="C:cell envelope"/>
    <property type="evidence" value="ECO:0007669"/>
    <property type="project" value="UniProtKB-SubCell"/>
</dbReference>
<evidence type="ECO:0000313" key="8">
    <source>
        <dbReference type="Proteomes" id="UP000184533"/>
    </source>
</evidence>
<dbReference type="InterPro" id="IPR050465">
    <property type="entry name" value="UPF0194_transport"/>
</dbReference>
<keyword evidence="2 3" id="KW-0175">Coiled coil</keyword>
<gene>
    <name evidence="6" type="ORF">SAMN02745223_02461</name>
    <name evidence="5" type="ORF">VW29_07690</name>
</gene>
<dbReference type="Gene3D" id="1.10.287.470">
    <property type="entry name" value="Helix hairpin bin"/>
    <property type="match status" value="3"/>
</dbReference>
<evidence type="ECO:0000256" key="1">
    <source>
        <dbReference type="ARBA" id="ARBA00004196"/>
    </source>
</evidence>
<dbReference type="EMBL" id="FQVC01000007">
    <property type="protein sequence ID" value="SHF38422.1"/>
    <property type="molecule type" value="Genomic_DNA"/>
</dbReference>
<feature type="coiled-coil region" evidence="3">
    <location>
        <begin position="106"/>
        <end position="157"/>
    </location>
</feature>
<dbReference type="PATRIC" id="fig|1121477.3.peg.2627"/>
<keyword evidence="7" id="KW-1185">Reference proteome</keyword>
<evidence type="ECO:0000259" key="4">
    <source>
        <dbReference type="Pfam" id="PF25876"/>
    </source>
</evidence>
<evidence type="ECO:0000313" key="6">
    <source>
        <dbReference type="EMBL" id="SHF38422.1"/>
    </source>
</evidence>
<dbReference type="OrthoDB" id="9809385at2"/>
<dbReference type="Pfam" id="PF25876">
    <property type="entry name" value="HH_MFP_RND"/>
    <property type="match status" value="1"/>
</dbReference>
<comment type="subcellular location">
    <subcellularLocation>
        <location evidence="1">Cell envelope</location>
    </subcellularLocation>
</comment>
<reference evidence="5 7" key="1">
    <citation type="submission" date="2015-03" db="EMBL/GenBank/DDBJ databases">
        <authorList>
            <person name="Hassan Y.I."/>
            <person name="Lepp D."/>
            <person name="Zhou T."/>
        </authorList>
    </citation>
    <scope>NUCLEOTIDE SEQUENCE [LARGE SCALE GENOMIC DNA]</scope>
    <source>
        <strain evidence="5 7">DSM 17137</strain>
    </source>
</reference>
<dbReference type="SUPFAM" id="SSF111369">
    <property type="entry name" value="HlyD-like secretion proteins"/>
    <property type="match status" value="2"/>
</dbReference>
<evidence type="ECO:0000256" key="3">
    <source>
        <dbReference type="SAM" id="Coils"/>
    </source>
</evidence>
<sequence>MNEFLAGILAAIMSLLPGHDAPAGFTGYLEADYVYAAPVAGGTLSQLPVAEGGTVAIGDVLFGLSRAQQAAQVAAAEARVVAAQATLDNLVTGSREPEIEVIRATLTKAESDLALARSTLERTQKLYAGGTATRAQLEQNQAQLASAEAQVAQLKAQVQVAELPARNAQQVAAEANLTAAIADAEGARINLDDRTVTAPVAGVIDSIFYKVGEMVPAGSPVLSIRPDGQIKARFYVGEAARSQLGIGQAVRVACDGCAADMTARISKLAAEPQTTPPVIYSRDERARLVFLAEAVLDAPGGLLPGQPVTVTLLP</sequence>
<dbReference type="PANTHER" id="PTHR32347">
    <property type="entry name" value="EFFLUX SYSTEM COMPONENT YKNX-RELATED"/>
    <property type="match status" value="1"/>
</dbReference>
<protein>
    <submittedName>
        <fullName evidence="6">HlyD family secretion protein</fullName>
    </submittedName>
</protein>
<dbReference type="EMBL" id="LAJF01000061">
    <property type="protein sequence ID" value="KKB85036.1"/>
    <property type="molecule type" value="Genomic_DNA"/>
</dbReference>
<dbReference type="Proteomes" id="UP000184533">
    <property type="component" value="Unassembled WGS sequence"/>
</dbReference>
<organism evidence="5 7">
    <name type="scientific">Devosia limi DSM 17137</name>
    <dbReference type="NCBI Taxonomy" id="1121477"/>
    <lineage>
        <taxon>Bacteria</taxon>
        <taxon>Pseudomonadati</taxon>
        <taxon>Pseudomonadota</taxon>
        <taxon>Alphaproteobacteria</taxon>
        <taxon>Hyphomicrobiales</taxon>
        <taxon>Devosiaceae</taxon>
        <taxon>Devosia</taxon>
    </lineage>
</organism>
<proteinExistence type="predicted"/>
<evidence type="ECO:0000313" key="5">
    <source>
        <dbReference type="EMBL" id="KKB85036.1"/>
    </source>
</evidence>
<dbReference type="Gene3D" id="2.40.30.170">
    <property type="match status" value="1"/>
</dbReference>
<dbReference type="PANTHER" id="PTHR32347:SF23">
    <property type="entry name" value="BLL5650 PROTEIN"/>
    <property type="match status" value="1"/>
</dbReference>
<dbReference type="STRING" id="1121477.SAMN02745223_02461"/>
<dbReference type="InterPro" id="IPR058624">
    <property type="entry name" value="MdtA-like_HH"/>
</dbReference>
<feature type="domain" description="Multidrug resistance protein MdtA-like alpha-helical hairpin" evidence="4">
    <location>
        <begin position="101"/>
        <end position="163"/>
    </location>
</feature>
<reference evidence="6 8" key="2">
    <citation type="submission" date="2016-11" db="EMBL/GenBank/DDBJ databases">
        <authorList>
            <person name="Jaros S."/>
            <person name="Januszkiewicz K."/>
            <person name="Wedrychowicz H."/>
        </authorList>
    </citation>
    <scope>NUCLEOTIDE SEQUENCE [LARGE SCALE GENOMIC DNA]</scope>
    <source>
        <strain evidence="6 8">DSM 17137</strain>
    </source>
</reference>
<dbReference type="Gene3D" id="2.40.50.100">
    <property type="match status" value="2"/>
</dbReference>
<evidence type="ECO:0000256" key="2">
    <source>
        <dbReference type="ARBA" id="ARBA00023054"/>
    </source>
</evidence>